<keyword evidence="4" id="KW-0812">Transmembrane</keyword>
<organism evidence="5 6">
    <name type="scientific">Lithohypha guttulata</name>
    <dbReference type="NCBI Taxonomy" id="1690604"/>
    <lineage>
        <taxon>Eukaryota</taxon>
        <taxon>Fungi</taxon>
        <taxon>Dikarya</taxon>
        <taxon>Ascomycota</taxon>
        <taxon>Pezizomycotina</taxon>
        <taxon>Eurotiomycetes</taxon>
        <taxon>Chaetothyriomycetidae</taxon>
        <taxon>Chaetothyriales</taxon>
        <taxon>Trichomeriaceae</taxon>
        <taxon>Lithohypha</taxon>
    </lineage>
</organism>
<accession>A0AAN7YH85</accession>
<feature type="transmembrane region" description="Helical" evidence="4">
    <location>
        <begin position="275"/>
        <end position="297"/>
    </location>
</feature>
<evidence type="ECO:0000256" key="4">
    <source>
        <dbReference type="SAM" id="Phobius"/>
    </source>
</evidence>
<dbReference type="Proteomes" id="UP001309876">
    <property type="component" value="Unassembled WGS sequence"/>
</dbReference>
<comment type="similarity">
    <text evidence="1">Belongs to the short-chain dehydrogenases/reductases (SDR) family.</text>
</comment>
<gene>
    <name evidence="5" type="ORF">LTR05_005179</name>
</gene>
<reference evidence="5 6" key="1">
    <citation type="submission" date="2023-08" db="EMBL/GenBank/DDBJ databases">
        <title>Black Yeasts Isolated from many extreme environments.</title>
        <authorList>
            <person name="Coleine C."/>
            <person name="Stajich J.E."/>
            <person name="Selbmann L."/>
        </authorList>
    </citation>
    <scope>NUCLEOTIDE SEQUENCE [LARGE SCALE GENOMIC DNA]</scope>
    <source>
        <strain evidence="5 6">CCFEE 5910</strain>
    </source>
</reference>
<dbReference type="Gene3D" id="3.40.50.720">
    <property type="entry name" value="NAD(P)-binding Rossmann-like Domain"/>
    <property type="match status" value="1"/>
</dbReference>
<evidence type="ECO:0000256" key="1">
    <source>
        <dbReference type="ARBA" id="ARBA00006484"/>
    </source>
</evidence>
<dbReference type="InterPro" id="IPR036291">
    <property type="entry name" value="NAD(P)-bd_dom_sf"/>
</dbReference>
<evidence type="ECO:0000313" key="5">
    <source>
        <dbReference type="EMBL" id="KAK5085890.1"/>
    </source>
</evidence>
<keyword evidence="4" id="KW-1133">Transmembrane helix</keyword>
<evidence type="ECO:0000313" key="6">
    <source>
        <dbReference type="Proteomes" id="UP001309876"/>
    </source>
</evidence>
<keyword evidence="6" id="KW-1185">Reference proteome</keyword>
<dbReference type="InterPro" id="IPR002347">
    <property type="entry name" value="SDR_fam"/>
</dbReference>
<sequence length="417" mass="46154">MVVPLLAEGFGRGISNIPHLFTIAKSTAIIGVVYVLKTYFGGAKCLSERNMHGKVVVITEQGGASGIGAQTTKELASRGAQIILLTHHEPSDPFLVDYIDDLRTQCNNELIYAEQVDLSSLHSIRMFATKWVDNAPPRRLDTIVLCANVMTPKWGKSRTTVDGVEEEWMVNYLSTYHLLSILSPAIRAQPPDRDVRILFSTCSSYIGGTLDLSNTETKAKSGSWAHSRTKLAVMNFAHAFQKHLDAYERPDKQPGNARALVVDPGYSRTPGMRRWLTGGSLIGLLLYLLTWPIWWLILKSPVQGAQSFLFAVMDPQYGQGLGGKYIKECREIEPLRPEVRDEVIAGTLWEFSEKQIERLEKQGAVQRALEKKEKENAAKQGVKTTDAGSNGTANGNTGDASHKQQTAGSRRNKKQKS</sequence>
<feature type="compositionally biased region" description="Basic and acidic residues" evidence="3">
    <location>
        <begin position="368"/>
        <end position="377"/>
    </location>
</feature>
<evidence type="ECO:0000256" key="2">
    <source>
        <dbReference type="ARBA" id="ARBA00023002"/>
    </source>
</evidence>
<keyword evidence="2" id="KW-0560">Oxidoreductase</keyword>
<dbReference type="PANTHER" id="PTHR43157:SF31">
    <property type="entry name" value="PHOSPHATIDYLINOSITOL-GLYCAN BIOSYNTHESIS CLASS F PROTEIN"/>
    <property type="match status" value="1"/>
</dbReference>
<evidence type="ECO:0000256" key="3">
    <source>
        <dbReference type="SAM" id="MobiDB-lite"/>
    </source>
</evidence>
<comment type="caution">
    <text evidence="5">The sequence shown here is derived from an EMBL/GenBank/DDBJ whole genome shotgun (WGS) entry which is preliminary data.</text>
</comment>
<dbReference type="PANTHER" id="PTHR43157">
    <property type="entry name" value="PHOSPHATIDYLINOSITOL-GLYCAN BIOSYNTHESIS CLASS F PROTEIN-RELATED"/>
    <property type="match status" value="1"/>
</dbReference>
<feature type="compositionally biased region" description="Low complexity" evidence="3">
    <location>
        <begin position="384"/>
        <end position="399"/>
    </location>
</feature>
<keyword evidence="4" id="KW-0472">Membrane</keyword>
<dbReference type="GO" id="GO:0016491">
    <property type="term" value="F:oxidoreductase activity"/>
    <property type="evidence" value="ECO:0007669"/>
    <property type="project" value="UniProtKB-KW"/>
</dbReference>
<feature type="region of interest" description="Disordered" evidence="3">
    <location>
        <begin position="366"/>
        <end position="417"/>
    </location>
</feature>
<protein>
    <submittedName>
        <fullName evidence="5">Uncharacterized protein</fullName>
    </submittedName>
</protein>
<proteinExistence type="inferred from homology"/>
<feature type="transmembrane region" description="Helical" evidence="4">
    <location>
        <begin position="20"/>
        <end position="40"/>
    </location>
</feature>
<dbReference type="SUPFAM" id="SSF51735">
    <property type="entry name" value="NAD(P)-binding Rossmann-fold domains"/>
    <property type="match status" value="1"/>
</dbReference>
<name>A0AAN7YH85_9EURO</name>
<dbReference type="EMBL" id="JAVRRJ010000004">
    <property type="protein sequence ID" value="KAK5085890.1"/>
    <property type="molecule type" value="Genomic_DNA"/>
</dbReference>
<dbReference type="AlphaFoldDB" id="A0AAN7YH85"/>
<dbReference type="Pfam" id="PF00106">
    <property type="entry name" value="adh_short"/>
    <property type="match status" value="1"/>
</dbReference>